<dbReference type="Ensembl" id="ENSLACT00000010560.1">
    <property type="protein sequence ID" value="ENSLACP00000010481.1"/>
    <property type="gene ID" value="ENSLACG00000009233.1"/>
</dbReference>
<gene>
    <name evidence="1" type="primary">TTC23</name>
</gene>
<dbReference type="PANTHER" id="PTHR14485:SF3">
    <property type="entry name" value="TETRATRICOPEPTIDE REPEAT PROTEIN 23"/>
    <property type="match status" value="1"/>
</dbReference>
<dbReference type="AlphaFoldDB" id="H3ALG0"/>
<keyword evidence="2" id="KW-1185">Reference proteome</keyword>
<dbReference type="EMBL" id="AFYH01180177">
    <property type="status" value="NOT_ANNOTATED_CDS"/>
    <property type="molecule type" value="Genomic_DNA"/>
</dbReference>
<dbReference type="InParanoid" id="H3ALG0"/>
<evidence type="ECO:0000313" key="1">
    <source>
        <dbReference type="Ensembl" id="ENSLACP00000010481.1"/>
    </source>
</evidence>
<organism evidence="1 2">
    <name type="scientific">Latimeria chalumnae</name>
    <name type="common">Coelacanth</name>
    <dbReference type="NCBI Taxonomy" id="7897"/>
    <lineage>
        <taxon>Eukaryota</taxon>
        <taxon>Metazoa</taxon>
        <taxon>Chordata</taxon>
        <taxon>Craniata</taxon>
        <taxon>Vertebrata</taxon>
        <taxon>Euteleostomi</taxon>
        <taxon>Coelacanthiformes</taxon>
        <taxon>Coelacanthidae</taxon>
        <taxon>Latimeria</taxon>
    </lineage>
</organism>
<dbReference type="EMBL" id="AFYH01180175">
    <property type="status" value="NOT_ANNOTATED_CDS"/>
    <property type="molecule type" value="Genomic_DNA"/>
</dbReference>
<reference evidence="1" key="3">
    <citation type="submission" date="2025-09" db="UniProtKB">
        <authorList>
            <consortium name="Ensembl"/>
        </authorList>
    </citation>
    <scope>IDENTIFICATION</scope>
</reference>
<dbReference type="Proteomes" id="UP000008672">
    <property type="component" value="Unassembled WGS sequence"/>
</dbReference>
<dbReference type="EMBL" id="AFYH01180176">
    <property type="status" value="NOT_ANNOTATED_CDS"/>
    <property type="molecule type" value="Genomic_DNA"/>
</dbReference>
<reference evidence="2" key="1">
    <citation type="submission" date="2011-08" db="EMBL/GenBank/DDBJ databases">
        <title>The draft genome of Latimeria chalumnae.</title>
        <authorList>
            <person name="Di Palma F."/>
            <person name="Alfoldi J."/>
            <person name="Johnson J."/>
            <person name="Berlin A."/>
            <person name="Gnerre S."/>
            <person name="Jaffe D."/>
            <person name="MacCallum I."/>
            <person name="Young S."/>
            <person name="Walker B.J."/>
            <person name="Lander E."/>
            <person name="Lindblad-Toh K."/>
        </authorList>
    </citation>
    <scope>NUCLEOTIDE SEQUENCE [LARGE SCALE GENOMIC DNA]</scope>
    <source>
        <strain evidence="2">Wild caught</strain>
    </source>
</reference>
<dbReference type="PANTHER" id="PTHR14485">
    <property type="entry name" value="TETRATRICOPEPTIDE REPEAT PROTEIN 23"/>
    <property type="match status" value="1"/>
</dbReference>
<dbReference type="Pfam" id="PF13424">
    <property type="entry name" value="TPR_12"/>
    <property type="match status" value="1"/>
</dbReference>
<dbReference type="eggNOG" id="ENOG502RQY0">
    <property type="taxonomic scope" value="Eukaryota"/>
</dbReference>
<sequence length="445" mass="49869">SETSVPSYTPGINRRSARTRRKLRNGLVEAAIMQPPEDRLMESEMRAKVYITNQEADLAIKELVRCTALARICYGDHHWKLARAHSNLAKEYFHLKGLPIQAIEQAEKAHGILLAYSQLPASDEEKREFLRCLIAHFHTMGRVLTAQQKIKPAEQSLNKAAKVLEELSPVNGVSHEEVTKIKIELTLSYARLYQKQKRTAEAISNYQQALSLLQSELEEKCTERITVLRDMATAEQVQGDHESAIQHLLQAHSILLSKDPSREETAEIAHSLAQAYAASKKEGVNGVIEKYYEDSVSGYKEVLGLENSKCLAVLDDYCQFLILIGKHKQAAVLLLDSLESKKSTFGELSAEVAETYRLLGGIELAQGDQKRAHHKLKKCLEIQILLYGSQHAKTRASQQTLDLLSKSLEVVGKERKSDTLRERPPFCAVVPQHSVPGGVKTNIYD</sequence>
<dbReference type="HOGENOM" id="CLU_030458_0_0_1"/>
<dbReference type="EMBL" id="AFYH01180170">
    <property type="status" value="NOT_ANNOTATED_CDS"/>
    <property type="molecule type" value="Genomic_DNA"/>
</dbReference>
<dbReference type="EMBL" id="AFYH01180171">
    <property type="status" value="NOT_ANNOTATED_CDS"/>
    <property type="molecule type" value="Genomic_DNA"/>
</dbReference>
<dbReference type="EMBL" id="AFYH01180169">
    <property type="status" value="NOT_ANNOTATED_CDS"/>
    <property type="molecule type" value="Genomic_DNA"/>
</dbReference>
<proteinExistence type="predicted"/>
<dbReference type="FunCoup" id="H3ALG0">
    <property type="interactions" value="87"/>
</dbReference>
<dbReference type="InterPro" id="IPR042621">
    <property type="entry name" value="TTC23/TTC23L"/>
</dbReference>
<dbReference type="EMBL" id="AFYH01180173">
    <property type="status" value="NOT_ANNOTATED_CDS"/>
    <property type="molecule type" value="Genomic_DNA"/>
</dbReference>
<dbReference type="SUPFAM" id="SSF48452">
    <property type="entry name" value="TPR-like"/>
    <property type="match status" value="2"/>
</dbReference>
<dbReference type="EMBL" id="AFYH01180174">
    <property type="status" value="NOT_ANNOTATED_CDS"/>
    <property type="molecule type" value="Genomic_DNA"/>
</dbReference>
<dbReference type="OMA" id="VYKDMAA"/>
<dbReference type="Bgee" id="ENSLACG00000009233">
    <property type="expression patterns" value="Expressed in chordate pharynx and 4 other cell types or tissues"/>
</dbReference>
<dbReference type="GeneTree" id="ENSGT00530000063847"/>
<dbReference type="STRING" id="7897.ENSLACP00000010481"/>
<dbReference type="EMBL" id="AFYH01180172">
    <property type="status" value="NOT_ANNOTATED_CDS"/>
    <property type="molecule type" value="Genomic_DNA"/>
</dbReference>
<dbReference type="Gene3D" id="1.25.40.10">
    <property type="entry name" value="Tetratricopeptide repeat domain"/>
    <property type="match status" value="3"/>
</dbReference>
<reference evidence="1" key="2">
    <citation type="submission" date="2025-08" db="UniProtKB">
        <authorList>
            <consortium name="Ensembl"/>
        </authorList>
    </citation>
    <scope>IDENTIFICATION</scope>
</reference>
<evidence type="ECO:0000313" key="2">
    <source>
        <dbReference type="Proteomes" id="UP000008672"/>
    </source>
</evidence>
<dbReference type="InterPro" id="IPR011990">
    <property type="entry name" value="TPR-like_helical_dom_sf"/>
</dbReference>
<accession>H3ALG0</accession>
<protein>
    <submittedName>
        <fullName evidence="1">Tetratricopeptide repeat domain 23</fullName>
    </submittedName>
</protein>
<name>H3ALG0_LATCH</name>